<dbReference type="SMART" id="SM00526">
    <property type="entry name" value="H15"/>
    <property type="match status" value="1"/>
</dbReference>
<evidence type="ECO:0000256" key="3">
    <source>
        <dbReference type="ARBA" id="ARBA00020833"/>
    </source>
</evidence>
<dbReference type="GO" id="GO:0000786">
    <property type="term" value="C:nucleosome"/>
    <property type="evidence" value="ECO:0007669"/>
    <property type="project" value="InterPro"/>
</dbReference>
<keyword evidence="11" id="KW-1185">Reference proteome</keyword>
<dbReference type="PRINTS" id="PR00624">
    <property type="entry name" value="HISTONEH5"/>
</dbReference>
<dbReference type="GO" id="GO:0045910">
    <property type="term" value="P:negative regulation of DNA recombination"/>
    <property type="evidence" value="ECO:0007669"/>
    <property type="project" value="TreeGrafter"/>
</dbReference>
<evidence type="ECO:0000256" key="5">
    <source>
        <dbReference type="ARBA" id="ARBA00023125"/>
    </source>
</evidence>
<reference evidence="10" key="1">
    <citation type="journal article" date="2019" name="G3 (Bethesda)">
        <title>Genome Assemblies of Two Rare Opportunistic Yeast Pathogens: Diutina rugosa (syn. Candida rugosa) and Trichomonascus ciferrii (syn. Candida ciferrii).</title>
        <authorList>
            <person name="Mixao V."/>
            <person name="Saus E."/>
            <person name="Hansen A.P."/>
            <person name="Lass-Florl C."/>
            <person name="Gabaldon T."/>
        </authorList>
    </citation>
    <scope>NUCLEOTIDE SEQUENCE</scope>
    <source>
        <strain evidence="10">CBS 4856</strain>
    </source>
</reference>
<dbReference type="Proteomes" id="UP000761534">
    <property type="component" value="Unassembled WGS sequence"/>
</dbReference>
<evidence type="ECO:0000256" key="1">
    <source>
        <dbReference type="ARBA" id="ARBA00004123"/>
    </source>
</evidence>
<dbReference type="PANTHER" id="PTHR11467:SF36">
    <property type="entry name" value="HISTONE 24-RELATED"/>
    <property type="match status" value="1"/>
</dbReference>
<dbReference type="InterPro" id="IPR005819">
    <property type="entry name" value="H1/H5"/>
</dbReference>
<dbReference type="GO" id="GO:0030527">
    <property type="term" value="F:structural constituent of chromatin"/>
    <property type="evidence" value="ECO:0007669"/>
    <property type="project" value="InterPro"/>
</dbReference>
<dbReference type="GO" id="GO:0005634">
    <property type="term" value="C:nucleus"/>
    <property type="evidence" value="ECO:0007669"/>
    <property type="project" value="UniProtKB-SubCell"/>
</dbReference>
<dbReference type="GO" id="GO:0003690">
    <property type="term" value="F:double-stranded DNA binding"/>
    <property type="evidence" value="ECO:0007669"/>
    <property type="project" value="TreeGrafter"/>
</dbReference>
<dbReference type="Gene3D" id="1.10.10.10">
    <property type="entry name" value="Winged helix-like DNA-binding domain superfamily/Winged helix DNA-binding domain"/>
    <property type="match status" value="1"/>
</dbReference>
<dbReference type="VEuPathDB" id="FungiDB:TRICI_000625"/>
<dbReference type="CDD" id="cd00073">
    <property type="entry name" value="H15"/>
    <property type="match status" value="1"/>
</dbReference>
<dbReference type="EMBL" id="SWFS01000053">
    <property type="protein sequence ID" value="KAA8917232.1"/>
    <property type="molecule type" value="Genomic_DNA"/>
</dbReference>
<evidence type="ECO:0000313" key="10">
    <source>
        <dbReference type="EMBL" id="KAA8917232.1"/>
    </source>
</evidence>
<dbReference type="InterPro" id="IPR036388">
    <property type="entry name" value="WH-like_DNA-bd_sf"/>
</dbReference>
<feature type="compositionally biased region" description="Basic residues" evidence="8">
    <location>
        <begin position="132"/>
        <end position="144"/>
    </location>
</feature>
<accession>A0A642VAU2</accession>
<feature type="region of interest" description="Disordered" evidence="8">
    <location>
        <begin position="1"/>
        <end position="23"/>
    </location>
</feature>
<comment type="caution">
    <text evidence="10">The sequence shown here is derived from an EMBL/GenBank/DDBJ whole genome shotgun (WGS) entry which is preliminary data.</text>
</comment>
<keyword evidence="6 7" id="KW-0539">Nucleus</keyword>
<comment type="similarity">
    <text evidence="7">Belongs to the histone H1/H5 family.</text>
</comment>
<evidence type="ECO:0000256" key="6">
    <source>
        <dbReference type="ARBA" id="ARBA00023242"/>
    </source>
</evidence>
<dbReference type="SUPFAM" id="SSF46785">
    <property type="entry name" value="Winged helix' DNA-binding domain"/>
    <property type="match status" value="1"/>
</dbReference>
<name>A0A642VAU2_9ASCO</name>
<dbReference type="PANTHER" id="PTHR11467">
    <property type="entry name" value="HISTONE H1"/>
    <property type="match status" value="1"/>
</dbReference>
<evidence type="ECO:0000256" key="2">
    <source>
        <dbReference type="ARBA" id="ARBA00004286"/>
    </source>
</evidence>
<gene>
    <name evidence="10" type="ORF">TRICI_000625</name>
</gene>
<evidence type="ECO:0000313" key="11">
    <source>
        <dbReference type="Proteomes" id="UP000761534"/>
    </source>
</evidence>
<dbReference type="GO" id="GO:0006334">
    <property type="term" value="P:nucleosome assembly"/>
    <property type="evidence" value="ECO:0007669"/>
    <property type="project" value="InterPro"/>
</dbReference>
<dbReference type="GO" id="GO:0030261">
    <property type="term" value="P:chromosome condensation"/>
    <property type="evidence" value="ECO:0007669"/>
    <property type="project" value="TreeGrafter"/>
</dbReference>
<feature type="compositionally biased region" description="Basic and acidic residues" evidence="8">
    <location>
        <begin position="92"/>
        <end position="108"/>
    </location>
</feature>
<dbReference type="GO" id="GO:0031492">
    <property type="term" value="F:nucleosomal DNA binding"/>
    <property type="evidence" value="ECO:0007669"/>
    <property type="project" value="TreeGrafter"/>
</dbReference>
<protein>
    <recommendedName>
        <fullName evidence="3">Histone H1</fullName>
    </recommendedName>
</protein>
<proteinExistence type="inferred from homology"/>
<evidence type="ECO:0000256" key="4">
    <source>
        <dbReference type="ARBA" id="ARBA00022454"/>
    </source>
</evidence>
<evidence type="ECO:0000256" key="8">
    <source>
        <dbReference type="SAM" id="MobiDB-lite"/>
    </source>
</evidence>
<dbReference type="Pfam" id="PF00538">
    <property type="entry name" value="Linker_histone"/>
    <property type="match status" value="1"/>
</dbReference>
<feature type="domain" description="H15" evidence="9">
    <location>
        <begin position="19"/>
        <end position="91"/>
    </location>
</feature>
<feature type="compositionally biased region" description="Low complexity" evidence="8">
    <location>
        <begin position="119"/>
        <end position="131"/>
    </location>
</feature>
<organism evidence="10 11">
    <name type="scientific">Trichomonascus ciferrii</name>
    <dbReference type="NCBI Taxonomy" id="44093"/>
    <lineage>
        <taxon>Eukaryota</taxon>
        <taxon>Fungi</taxon>
        <taxon>Dikarya</taxon>
        <taxon>Ascomycota</taxon>
        <taxon>Saccharomycotina</taxon>
        <taxon>Dipodascomycetes</taxon>
        <taxon>Dipodascales</taxon>
        <taxon>Trichomonascaceae</taxon>
        <taxon>Trichomonascus</taxon>
        <taxon>Trichomonascus ciferrii complex</taxon>
    </lineage>
</organism>
<evidence type="ECO:0000259" key="9">
    <source>
        <dbReference type="PROSITE" id="PS51504"/>
    </source>
</evidence>
<dbReference type="PROSITE" id="PS51504">
    <property type="entry name" value="H15"/>
    <property type="match status" value="1"/>
</dbReference>
<keyword evidence="5 7" id="KW-0238">DNA-binding</keyword>
<sequence>MAAPKKTTKATKASKPASSTTKAAHMIKDAILQLKERNGSSRPALKKYILKNYNITAPNFESLFNAALKRGVEKDEFVMPKGPSGTVKLQKASKEAAKKEAAKKDTAAKKPATKKAAQKKATTTTAASKKTAAPKKKTAAKKPAAKASAAKVSKPAPAKTTTTKSGRKVKASA</sequence>
<feature type="region of interest" description="Disordered" evidence="8">
    <location>
        <begin position="79"/>
        <end position="173"/>
    </location>
</feature>
<dbReference type="InterPro" id="IPR005818">
    <property type="entry name" value="Histone_H1/H5_H15"/>
</dbReference>
<keyword evidence="4 7" id="KW-0158">Chromosome</keyword>
<feature type="compositionally biased region" description="Low complexity" evidence="8">
    <location>
        <begin position="145"/>
        <end position="164"/>
    </location>
</feature>
<dbReference type="OrthoDB" id="1110759at2759"/>
<dbReference type="InterPro" id="IPR036390">
    <property type="entry name" value="WH_DNA-bd_sf"/>
</dbReference>
<evidence type="ECO:0000256" key="7">
    <source>
        <dbReference type="RuleBase" id="RU003894"/>
    </source>
</evidence>
<comment type="subcellular location">
    <subcellularLocation>
        <location evidence="2">Chromosome</location>
    </subcellularLocation>
    <subcellularLocation>
        <location evidence="1 7">Nucleus</location>
    </subcellularLocation>
</comment>
<dbReference type="AlphaFoldDB" id="A0A642VAU2"/>